<dbReference type="Pfam" id="PF14559">
    <property type="entry name" value="TPR_19"/>
    <property type="match status" value="1"/>
</dbReference>
<keyword evidence="8" id="KW-1185">Reference proteome</keyword>
<dbReference type="PANTHER" id="PTHR12558">
    <property type="entry name" value="CELL DIVISION CYCLE 16,23,27"/>
    <property type="match status" value="1"/>
</dbReference>
<keyword evidence="5" id="KW-0732">Signal</keyword>
<feature type="repeat" description="TPR" evidence="4">
    <location>
        <begin position="353"/>
        <end position="386"/>
    </location>
</feature>
<evidence type="ECO:0000256" key="2">
    <source>
        <dbReference type="ARBA" id="ARBA00023136"/>
    </source>
</evidence>
<gene>
    <name evidence="7" type="ORF">SAMN05216386_2407</name>
</gene>
<proteinExistence type="predicted"/>
<dbReference type="SMART" id="SM00028">
    <property type="entry name" value="TPR"/>
    <property type="match status" value="7"/>
</dbReference>
<dbReference type="EMBL" id="FOVJ01000006">
    <property type="protein sequence ID" value="SFO02849.1"/>
    <property type="molecule type" value="Genomic_DNA"/>
</dbReference>
<sequence length="1113" mass="124335">MWKSPAAALLVVVVAILNMALDVQAAELCTPAMAMVVSVQGAVELRRVKEVSWQPAKLNIALCAGDTVRVREHSRAALRLSNESTLRLDQKTVLTLAAQGPDKAALVELVTGALFVITRTPKPFRVKTRLVTADIEGTEFFIGTNQNSARLVIYEGTVSASNEQGSISLVSNEAASVVGNQSPRKAEIIRPTDAVQWALHYPTIISYRLDEKLPDEAAAQTLRSSIELYQQGKLREALAALGGVLESAHSPRFLTYRAGLLLSVGRVEEARADIAQALKLEPGNSDAYALQAIIAVVQNNKEQALALATKAVELDQESSGARLALSYAQQAHFQIEAALESVQKAAELEPKNALIWARLSELHMSTGYLDRALEAAQRAVELNPNLSKVQMVLGFAHLTRIDTEAAKAAFTNAIELDQADPMPRLGMGLAKLREGDVEAGRMEMEIAAALDPMNSLIRSYLGKAYFEEKRYNLAEAQFDMAKALDPNDPTPWFYDAIQKQTQNRPVEALWDLQKSIELNENRAVYRSKLLLDRDQAARGSSLARIYDNLGFEKRAFMETAKSLSLDPGSHSSHRFLSDAYRNVPWHEIARASELLQAQLLQPINVNPVQPHLTVADLNIITSSGPAVAGFNEFTPLVERNKPQLVASGIVGNHGTIGDEAVLSALYGRASVSVGQFHYNTSGFRDNNDQKHNVYNAFFQYAVTPRFNVQAEVRTRKTENGDLLLKFDQPFDPDDRRELTQDTARVGARVSLSPRQDFIVSAMYNDRRTDISPNPNRVNRTKDSGYQVETQYLFRGDRVNLLAGAGTFQFGVDDQILRNSGLTSDIHFKNWRNTGYFYMNFSPIKNLSWTLGLGYDSLKGRADFEVNKFNPKLGMQWNITDSLRLRLAWFETVKSFLIANQTIEPTQVAGFNQLFDDVNGTKARRKGIGLDARVAANLYGGLEVSARDLMVPQFIGDEPAREQKQEERLYYAYLYWVPHPYWAIRGEPRFEKFMRAPAELGVADPNRIETLSAPVSFNYFNPSGIFATFTTTYVRQELRRTESSVQRTVDDNFVLLDAVLGYRFPNRRGIVSLEGRNLLDQDFFFKSTNFQSNEITAPRFIPSRTFFLRLTLNF</sequence>
<evidence type="ECO:0000256" key="5">
    <source>
        <dbReference type="SAM" id="SignalP"/>
    </source>
</evidence>
<dbReference type="SUPFAM" id="SSF48452">
    <property type="entry name" value="TPR-like"/>
    <property type="match status" value="2"/>
</dbReference>
<reference evidence="8" key="1">
    <citation type="submission" date="2016-10" db="EMBL/GenBank/DDBJ databases">
        <authorList>
            <person name="Varghese N."/>
        </authorList>
    </citation>
    <scope>NUCLEOTIDE SEQUENCE [LARGE SCALE GENOMIC DNA]</scope>
    <source>
        <strain evidence="8">Nsp8</strain>
    </source>
</reference>
<comment type="subcellular location">
    <subcellularLocation>
        <location evidence="1">Cell outer membrane</location>
    </subcellularLocation>
</comment>
<dbReference type="InterPro" id="IPR006860">
    <property type="entry name" value="FecR"/>
</dbReference>
<feature type="signal peptide" evidence="5">
    <location>
        <begin position="1"/>
        <end position="25"/>
    </location>
</feature>
<evidence type="ECO:0000256" key="3">
    <source>
        <dbReference type="ARBA" id="ARBA00023237"/>
    </source>
</evidence>
<evidence type="ECO:0000313" key="8">
    <source>
        <dbReference type="Proteomes" id="UP000183107"/>
    </source>
</evidence>
<feature type="repeat" description="TPR" evidence="4">
    <location>
        <begin position="455"/>
        <end position="488"/>
    </location>
</feature>
<dbReference type="Pfam" id="PF13432">
    <property type="entry name" value="TPR_16"/>
    <property type="match status" value="2"/>
</dbReference>
<dbReference type="InterPro" id="IPR011990">
    <property type="entry name" value="TPR-like_helical_dom_sf"/>
</dbReference>
<feature type="chain" id="PRO_5010184111" evidence="5">
    <location>
        <begin position="26"/>
        <end position="1113"/>
    </location>
</feature>
<evidence type="ECO:0000256" key="4">
    <source>
        <dbReference type="PROSITE-ProRule" id="PRU00339"/>
    </source>
</evidence>
<keyword evidence="3" id="KW-0998">Cell outer membrane</keyword>
<dbReference type="Gene3D" id="2.40.170.20">
    <property type="entry name" value="TonB-dependent receptor, beta-barrel domain"/>
    <property type="match status" value="1"/>
</dbReference>
<dbReference type="AlphaFoldDB" id="A0A1I5DUC9"/>
<evidence type="ECO:0000313" key="7">
    <source>
        <dbReference type="EMBL" id="SFO02849.1"/>
    </source>
</evidence>
<keyword evidence="2" id="KW-0472">Membrane</keyword>
<dbReference type="Gene3D" id="1.25.40.10">
    <property type="entry name" value="Tetratricopeptide repeat domain"/>
    <property type="match status" value="3"/>
</dbReference>
<dbReference type="InterPro" id="IPR036942">
    <property type="entry name" value="Beta-barrel_TonB_sf"/>
</dbReference>
<dbReference type="SUPFAM" id="SSF56935">
    <property type="entry name" value="Porins"/>
    <property type="match status" value="1"/>
</dbReference>
<dbReference type="PROSITE" id="PS50005">
    <property type="entry name" value="TPR"/>
    <property type="match status" value="2"/>
</dbReference>
<evidence type="ECO:0000256" key="1">
    <source>
        <dbReference type="ARBA" id="ARBA00004442"/>
    </source>
</evidence>
<dbReference type="InterPro" id="IPR019734">
    <property type="entry name" value="TPR_rpt"/>
</dbReference>
<feature type="domain" description="FecR protein" evidence="6">
    <location>
        <begin position="66"/>
        <end position="158"/>
    </location>
</feature>
<dbReference type="Pfam" id="PF04773">
    <property type="entry name" value="FecR"/>
    <property type="match status" value="1"/>
</dbReference>
<name>A0A1I5DUC9_9PROT</name>
<dbReference type="PANTHER" id="PTHR12558:SF13">
    <property type="entry name" value="CELL DIVISION CYCLE PROTEIN 27 HOMOLOG"/>
    <property type="match status" value="1"/>
</dbReference>
<evidence type="ECO:0000259" key="6">
    <source>
        <dbReference type="Pfam" id="PF04773"/>
    </source>
</evidence>
<dbReference type="Proteomes" id="UP000183107">
    <property type="component" value="Unassembled WGS sequence"/>
</dbReference>
<dbReference type="Gene3D" id="2.60.120.1440">
    <property type="match status" value="1"/>
</dbReference>
<accession>A0A1I5DUC9</accession>
<protein>
    <submittedName>
        <fullName evidence="7">Tfp pilus assembly protein PilF</fullName>
    </submittedName>
</protein>
<organism evidence="7 8">
    <name type="scientific">Nitrosospira briensis</name>
    <dbReference type="NCBI Taxonomy" id="35799"/>
    <lineage>
        <taxon>Bacteria</taxon>
        <taxon>Pseudomonadati</taxon>
        <taxon>Pseudomonadota</taxon>
        <taxon>Betaproteobacteria</taxon>
        <taxon>Nitrosomonadales</taxon>
        <taxon>Nitrosomonadaceae</taxon>
        <taxon>Nitrosospira</taxon>
    </lineage>
</organism>
<keyword evidence="4" id="KW-0802">TPR repeat</keyword>
<dbReference type="GO" id="GO:0009279">
    <property type="term" value="C:cell outer membrane"/>
    <property type="evidence" value="ECO:0007669"/>
    <property type="project" value="UniProtKB-SubCell"/>
</dbReference>